<accession>A0A5J6V3S0</accession>
<evidence type="ECO:0000313" key="4">
    <source>
        <dbReference type="Proteomes" id="UP000326546"/>
    </source>
</evidence>
<reference evidence="3 4" key="1">
    <citation type="submission" date="2019-09" db="EMBL/GenBank/DDBJ databases">
        <title>Serinicoccus pratensis sp. nov., isolated from meadow soil.</title>
        <authorList>
            <person name="Zhang W."/>
        </authorList>
    </citation>
    <scope>NUCLEOTIDE SEQUENCE [LARGE SCALE GENOMIC DNA]</scope>
    <source>
        <strain evidence="3 4">W204</strain>
    </source>
</reference>
<dbReference type="InterPro" id="IPR018649">
    <property type="entry name" value="SHOCT"/>
</dbReference>
<gene>
    <name evidence="3" type="ORF">FY030_07190</name>
</gene>
<keyword evidence="4" id="KW-1185">Reference proteome</keyword>
<feature type="region of interest" description="Disordered" evidence="1">
    <location>
        <begin position="131"/>
        <end position="163"/>
    </location>
</feature>
<evidence type="ECO:0000256" key="1">
    <source>
        <dbReference type="SAM" id="MobiDB-lite"/>
    </source>
</evidence>
<name>A0A5J6V3S0_9MICO</name>
<sequence>MTDERTPYVDKKVPKRLVLLARQSLRTILGPGEEVHGMFSVTRFRRSVSMLVVTDRRLLTLGDEHVGAPLVDEVMRAEVREVTIEREKVWTTGLVTAHTVHGEEVNLGTLTYTGSTFLRLDEVLARPTGGWLPTIPTPGPGARPGVEDVDDVPVGPGQGHSSHHPLIAHLTSLADLYDRGALTEAEFAAAKRRLLTETQPQVEPEA</sequence>
<proteinExistence type="predicted"/>
<dbReference type="Pfam" id="PF09851">
    <property type="entry name" value="SHOCT"/>
    <property type="match status" value="1"/>
</dbReference>
<protein>
    <submittedName>
        <fullName evidence="3">SHOCT domain-containing protein</fullName>
    </submittedName>
</protein>
<dbReference type="RefSeq" id="WP_158060917.1">
    <property type="nucleotide sequence ID" value="NZ_CP044427.1"/>
</dbReference>
<dbReference type="AlphaFoldDB" id="A0A5J6V3S0"/>
<dbReference type="OrthoDB" id="4866756at2"/>
<dbReference type="Proteomes" id="UP000326546">
    <property type="component" value="Chromosome"/>
</dbReference>
<dbReference type="KEGG" id="serw:FY030_07190"/>
<dbReference type="EMBL" id="CP044427">
    <property type="protein sequence ID" value="QFG68529.1"/>
    <property type="molecule type" value="Genomic_DNA"/>
</dbReference>
<organism evidence="3 4">
    <name type="scientific">Ornithinimicrobium pratense</name>
    <dbReference type="NCBI Taxonomy" id="2593973"/>
    <lineage>
        <taxon>Bacteria</taxon>
        <taxon>Bacillati</taxon>
        <taxon>Actinomycetota</taxon>
        <taxon>Actinomycetes</taxon>
        <taxon>Micrococcales</taxon>
        <taxon>Ornithinimicrobiaceae</taxon>
        <taxon>Ornithinimicrobium</taxon>
    </lineage>
</organism>
<evidence type="ECO:0000313" key="3">
    <source>
        <dbReference type="EMBL" id="QFG68529.1"/>
    </source>
</evidence>
<evidence type="ECO:0000259" key="2">
    <source>
        <dbReference type="Pfam" id="PF09851"/>
    </source>
</evidence>
<feature type="domain" description="SHOCT" evidence="2">
    <location>
        <begin position="170"/>
        <end position="195"/>
    </location>
</feature>